<comment type="caution">
    <text evidence="7">The sequence shown here is derived from an EMBL/GenBank/DDBJ whole genome shotgun (WGS) entry which is preliminary data.</text>
</comment>
<evidence type="ECO:0000256" key="6">
    <source>
        <dbReference type="RuleBase" id="RU363076"/>
    </source>
</evidence>
<dbReference type="RefSeq" id="WP_106723968.1">
    <property type="nucleotide sequence ID" value="NZ_PXYL01000004.1"/>
</dbReference>
<feature type="transmembrane region" description="Helical" evidence="6">
    <location>
        <begin position="34"/>
        <end position="57"/>
    </location>
</feature>
<sequence length="271" mass="29298">MSPATGAGRTKVEAEALLGDAANASARSVGKRSVAARLLLVLLALCGIAAFTALGIWQLERRVWKLDLIARVDERIHAPAADAPSRGDWPAINAADYEYRHVRLTGHFLDQPGTLVRAVTDLGSGYWVLAPMRTDDGFIVLVNRGFIPPERKAEFGRAESDSKSATVVTGLLRMSEPGGGFLRKNDPVGERWYSRDVAAIAAAHGLADVAPYFVDAEASGQDSWPRGGLTVVQFRNSHLVYALTWFSLAAMLTIALTVPAFRNRQWSGRSG</sequence>
<dbReference type="PANTHER" id="PTHR23427:SF2">
    <property type="entry name" value="SURFEIT LOCUS PROTEIN 1"/>
    <property type="match status" value="1"/>
</dbReference>
<evidence type="ECO:0000256" key="2">
    <source>
        <dbReference type="ARBA" id="ARBA00007165"/>
    </source>
</evidence>
<keyword evidence="3 6" id="KW-0812">Transmembrane</keyword>
<evidence type="ECO:0000256" key="5">
    <source>
        <dbReference type="ARBA" id="ARBA00023136"/>
    </source>
</evidence>
<comment type="subcellular location">
    <subcellularLocation>
        <location evidence="6">Cell membrane</location>
        <topology evidence="6">Multi-pass membrane protein</topology>
    </subcellularLocation>
    <subcellularLocation>
        <location evidence="1">Membrane</location>
    </subcellularLocation>
</comment>
<dbReference type="PROSITE" id="PS50895">
    <property type="entry name" value="SURF1"/>
    <property type="match status" value="1"/>
</dbReference>
<dbReference type="AlphaFoldDB" id="A0A2P7SGA3"/>
<reference evidence="7 8" key="1">
    <citation type="submission" date="2018-03" db="EMBL/GenBank/DDBJ databases">
        <title>The draft genome of Mesorhizobium soli JCM 19897.</title>
        <authorList>
            <person name="Li L."/>
            <person name="Liu L."/>
            <person name="Liang L."/>
            <person name="Wang T."/>
            <person name="Zhang X."/>
        </authorList>
    </citation>
    <scope>NUCLEOTIDE SEQUENCE [LARGE SCALE GENOMIC DNA]</scope>
    <source>
        <strain evidence="7 8">JCM 19897</strain>
    </source>
</reference>
<dbReference type="GO" id="GO:0005886">
    <property type="term" value="C:plasma membrane"/>
    <property type="evidence" value="ECO:0007669"/>
    <property type="project" value="UniProtKB-SubCell"/>
</dbReference>
<keyword evidence="5 6" id="KW-0472">Membrane</keyword>
<dbReference type="CDD" id="cd06662">
    <property type="entry name" value="SURF1"/>
    <property type="match status" value="1"/>
</dbReference>
<dbReference type="InterPro" id="IPR002994">
    <property type="entry name" value="Surf1/Shy1"/>
</dbReference>
<dbReference type="PANTHER" id="PTHR23427">
    <property type="entry name" value="SURFEIT LOCUS PROTEIN"/>
    <property type="match status" value="1"/>
</dbReference>
<evidence type="ECO:0000256" key="4">
    <source>
        <dbReference type="ARBA" id="ARBA00022989"/>
    </source>
</evidence>
<dbReference type="Pfam" id="PF02104">
    <property type="entry name" value="SURF1"/>
    <property type="match status" value="1"/>
</dbReference>
<keyword evidence="6" id="KW-1003">Cell membrane</keyword>
<dbReference type="OrthoDB" id="6079986at2"/>
<keyword evidence="8" id="KW-1185">Reference proteome</keyword>
<evidence type="ECO:0000313" key="7">
    <source>
        <dbReference type="EMBL" id="PSJ61536.1"/>
    </source>
</evidence>
<dbReference type="InterPro" id="IPR045214">
    <property type="entry name" value="Surf1/Surf4"/>
</dbReference>
<feature type="transmembrane region" description="Helical" evidence="6">
    <location>
        <begin position="239"/>
        <end position="261"/>
    </location>
</feature>
<accession>A0A2P7SGA3</accession>
<evidence type="ECO:0000256" key="3">
    <source>
        <dbReference type="ARBA" id="ARBA00022692"/>
    </source>
</evidence>
<organism evidence="7 8">
    <name type="scientific">Pseudaminobacter soli</name>
    <name type="common">ex Li et al. 2025</name>
    <dbReference type="NCBI Taxonomy" id="1295366"/>
    <lineage>
        <taxon>Bacteria</taxon>
        <taxon>Pseudomonadati</taxon>
        <taxon>Pseudomonadota</taxon>
        <taxon>Alphaproteobacteria</taxon>
        <taxon>Hyphomicrobiales</taxon>
        <taxon>Phyllobacteriaceae</taxon>
        <taxon>Pseudaminobacter</taxon>
    </lineage>
</organism>
<protein>
    <recommendedName>
        <fullName evidence="6">SURF1-like protein</fullName>
    </recommendedName>
</protein>
<gene>
    <name evidence="7" type="ORF">C7I85_10850</name>
</gene>
<comment type="similarity">
    <text evidence="2 6">Belongs to the SURF1 family.</text>
</comment>
<dbReference type="EMBL" id="PXYL01000004">
    <property type="protein sequence ID" value="PSJ61536.1"/>
    <property type="molecule type" value="Genomic_DNA"/>
</dbReference>
<proteinExistence type="inferred from homology"/>
<evidence type="ECO:0000313" key="8">
    <source>
        <dbReference type="Proteomes" id="UP000240653"/>
    </source>
</evidence>
<name>A0A2P7SGA3_9HYPH</name>
<keyword evidence="4 6" id="KW-1133">Transmembrane helix</keyword>
<evidence type="ECO:0000256" key="1">
    <source>
        <dbReference type="ARBA" id="ARBA00004370"/>
    </source>
</evidence>
<dbReference type="Proteomes" id="UP000240653">
    <property type="component" value="Unassembled WGS sequence"/>
</dbReference>